<accession>A0A381UCN2</accession>
<protein>
    <submittedName>
        <fullName evidence="1">Uncharacterized protein</fullName>
    </submittedName>
</protein>
<dbReference type="AlphaFoldDB" id="A0A381UCN2"/>
<dbReference type="EMBL" id="UINC01006138">
    <property type="protein sequence ID" value="SVA25714.1"/>
    <property type="molecule type" value="Genomic_DNA"/>
</dbReference>
<proteinExistence type="predicted"/>
<reference evidence="1" key="1">
    <citation type="submission" date="2018-05" db="EMBL/GenBank/DDBJ databases">
        <authorList>
            <person name="Lanie J.A."/>
            <person name="Ng W.-L."/>
            <person name="Kazmierczak K.M."/>
            <person name="Andrzejewski T.M."/>
            <person name="Davidsen T.M."/>
            <person name="Wayne K.J."/>
            <person name="Tettelin H."/>
            <person name="Glass J.I."/>
            <person name="Rusch D."/>
            <person name="Podicherti R."/>
            <person name="Tsui H.-C.T."/>
            <person name="Winkler M.E."/>
        </authorList>
    </citation>
    <scope>NUCLEOTIDE SEQUENCE</scope>
</reference>
<evidence type="ECO:0000313" key="1">
    <source>
        <dbReference type="EMBL" id="SVA25714.1"/>
    </source>
</evidence>
<organism evidence="1">
    <name type="scientific">marine metagenome</name>
    <dbReference type="NCBI Taxonomy" id="408172"/>
    <lineage>
        <taxon>unclassified sequences</taxon>
        <taxon>metagenomes</taxon>
        <taxon>ecological metagenomes</taxon>
    </lineage>
</organism>
<name>A0A381UCN2_9ZZZZ</name>
<sequence>MEDFLDLYLARIIKIILLFLNVQDLNHTDYFQSEQDDLISNNRNIKCPLNKKLQQKDTQAVVQTRET</sequence>
<gene>
    <name evidence="1" type="ORF">METZ01_LOCUS78568</name>
</gene>